<dbReference type="AlphaFoldDB" id="T1FUK4"/>
<gene>
    <name evidence="6" type="primary">20212500</name>
    <name evidence="5" type="ORF">HELRODRAFT_193049</name>
</gene>
<keyword evidence="1 3" id="KW-0863">Zinc-finger</keyword>
<dbReference type="PROSITE" id="PS50089">
    <property type="entry name" value="ZF_RING_2"/>
    <property type="match status" value="1"/>
</dbReference>
<sequence>MLFRLNKLLLPCLMISKKAHQRQSCLTCIFLIILIVVLHESSAVSANTEQVRSNEEFKTNSAILEVRQQNSVDGADKEVVALLLNGRYFSGRGGRGGNMQKQADGQLIELPGNENCGNRDEGLIKQHHSAGWIAVIHLESPSLLPSSSSSSSSSSNNNTECFSFLDRLKNIMLLGASAVILLSLNPKILQELDVAQILSRPMVLVEDADNITVLLNALRSKLRLRMRLSHGSNTLYDMQTFTTWSVCWRSRPGSGVVCKSDNKLSKADPGQFWSYFYWSLAVVMLLLMLKTSYRNDAAATTTTTNTVMTMGADDDNQMVNTITKMALSLLKTKRYKNPTKSSYLTGSHCNDPVIRCSIGSSGCSSSSSCRGCGCGGGGVDNGEEFCAICLDVFYRRQLIRVLPCSHEFHSKCVDRWLLMRQTCPLCKNNFIESQLNEGTIERILFSRYS</sequence>
<dbReference type="FunFam" id="3.50.30.30:FF:000109">
    <property type="entry name" value="Uncharacterized protein"/>
    <property type="match status" value="1"/>
</dbReference>
<dbReference type="GeneID" id="20212500"/>
<dbReference type="STRING" id="6412.T1FUK4"/>
<evidence type="ECO:0000313" key="6">
    <source>
        <dbReference type="EnsemblMetazoa" id="HelroP193049"/>
    </source>
</evidence>
<reference evidence="6" key="3">
    <citation type="submission" date="2015-06" db="UniProtKB">
        <authorList>
            <consortium name="EnsemblMetazoa"/>
        </authorList>
    </citation>
    <scope>IDENTIFICATION</scope>
</reference>
<dbReference type="EnsemblMetazoa" id="HelroT193049">
    <property type="protein sequence ID" value="HelroP193049"/>
    <property type="gene ID" value="HelroG193049"/>
</dbReference>
<evidence type="ECO:0000256" key="3">
    <source>
        <dbReference type="PROSITE-ProRule" id="PRU00175"/>
    </source>
</evidence>
<dbReference type="InterPro" id="IPR013083">
    <property type="entry name" value="Znf_RING/FYVE/PHD"/>
</dbReference>
<keyword evidence="7" id="KW-1185">Reference proteome</keyword>
<dbReference type="GO" id="GO:0008270">
    <property type="term" value="F:zinc ion binding"/>
    <property type="evidence" value="ECO:0007669"/>
    <property type="project" value="UniProtKB-KW"/>
</dbReference>
<reference evidence="5 7" key="2">
    <citation type="journal article" date="2013" name="Nature">
        <title>Insights into bilaterian evolution from three spiralian genomes.</title>
        <authorList>
            <person name="Simakov O."/>
            <person name="Marletaz F."/>
            <person name="Cho S.J."/>
            <person name="Edsinger-Gonzales E."/>
            <person name="Havlak P."/>
            <person name="Hellsten U."/>
            <person name="Kuo D.H."/>
            <person name="Larsson T."/>
            <person name="Lv J."/>
            <person name="Arendt D."/>
            <person name="Savage R."/>
            <person name="Osoegawa K."/>
            <person name="de Jong P."/>
            <person name="Grimwood J."/>
            <person name="Chapman J.A."/>
            <person name="Shapiro H."/>
            <person name="Aerts A."/>
            <person name="Otillar R.P."/>
            <person name="Terry A.Y."/>
            <person name="Boore J.L."/>
            <person name="Grigoriev I.V."/>
            <person name="Lindberg D.R."/>
            <person name="Seaver E.C."/>
            <person name="Weisblat D.A."/>
            <person name="Putnam N.H."/>
            <person name="Rokhsar D.S."/>
        </authorList>
    </citation>
    <scope>NUCLEOTIDE SEQUENCE</scope>
</reference>
<dbReference type="EMBL" id="AMQM01005963">
    <property type="status" value="NOT_ANNOTATED_CDS"/>
    <property type="molecule type" value="Genomic_DNA"/>
</dbReference>
<keyword evidence="2" id="KW-0862">Zinc</keyword>
<name>T1FUK4_HELRO</name>
<dbReference type="Gene3D" id="3.30.40.10">
    <property type="entry name" value="Zinc/RING finger domain, C3HC4 (zinc finger)"/>
    <property type="match status" value="1"/>
</dbReference>
<dbReference type="eggNOG" id="KOG0800">
    <property type="taxonomic scope" value="Eukaryota"/>
</dbReference>
<dbReference type="SUPFAM" id="SSF57850">
    <property type="entry name" value="RING/U-box"/>
    <property type="match status" value="1"/>
</dbReference>
<organism evidence="6 7">
    <name type="scientific">Helobdella robusta</name>
    <name type="common">Californian leech</name>
    <dbReference type="NCBI Taxonomy" id="6412"/>
    <lineage>
        <taxon>Eukaryota</taxon>
        <taxon>Metazoa</taxon>
        <taxon>Spiralia</taxon>
        <taxon>Lophotrochozoa</taxon>
        <taxon>Annelida</taxon>
        <taxon>Clitellata</taxon>
        <taxon>Hirudinea</taxon>
        <taxon>Rhynchobdellida</taxon>
        <taxon>Glossiphoniidae</taxon>
        <taxon>Helobdella</taxon>
    </lineage>
</organism>
<keyword evidence="1 3" id="KW-0479">Metal-binding</keyword>
<dbReference type="InterPro" id="IPR051073">
    <property type="entry name" value="ZNRF3_Arkadia_E3_ligases"/>
</dbReference>
<evidence type="ECO:0000313" key="5">
    <source>
        <dbReference type="EMBL" id="ESN98322.1"/>
    </source>
</evidence>
<dbReference type="CTD" id="20212500"/>
<evidence type="ECO:0000256" key="2">
    <source>
        <dbReference type="ARBA" id="ARBA00022833"/>
    </source>
</evidence>
<dbReference type="EMBL" id="KB097182">
    <property type="protein sequence ID" value="ESN98322.1"/>
    <property type="molecule type" value="Genomic_DNA"/>
</dbReference>
<reference evidence="7" key="1">
    <citation type="submission" date="2012-12" db="EMBL/GenBank/DDBJ databases">
        <authorList>
            <person name="Hellsten U."/>
            <person name="Grimwood J."/>
            <person name="Chapman J.A."/>
            <person name="Shapiro H."/>
            <person name="Aerts A."/>
            <person name="Otillar R.P."/>
            <person name="Terry A.Y."/>
            <person name="Boore J.L."/>
            <person name="Simakov O."/>
            <person name="Marletaz F."/>
            <person name="Cho S.-J."/>
            <person name="Edsinger-Gonzales E."/>
            <person name="Havlak P."/>
            <person name="Kuo D.-H."/>
            <person name="Larsson T."/>
            <person name="Lv J."/>
            <person name="Arendt D."/>
            <person name="Savage R."/>
            <person name="Osoegawa K."/>
            <person name="de Jong P."/>
            <person name="Lindberg D.R."/>
            <person name="Seaver E.C."/>
            <person name="Weisblat D.A."/>
            <person name="Putnam N.H."/>
            <person name="Grigoriev I.V."/>
            <person name="Rokhsar D.S."/>
        </authorList>
    </citation>
    <scope>NUCLEOTIDE SEQUENCE</scope>
</reference>
<accession>T1FUK4</accession>
<dbReference type="HOGENOM" id="CLU_610131_0_0_1"/>
<protein>
    <recommendedName>
        <fullName evidence="4">RING-type domain-containing protein</fullName>
    </recommendedName>
</protein>
<dbReference type="RefSeq" id="XP_009023657.1">
    <property type="nucleotide sequence ID" value="XM_009025409.1"/>
</dbReference>
<evidence type="ECO:0000313" key="7">
    <source>
        <dbReference type="Proteomes" id="UP000015101"/>
    </source>
</evidence>
<evidence type="ECO:0000256" key="1">
    <source>
        <dbReference type="ARBA" id="ARBA00022771"/>
    </source>
</evidence>
<dbReference type="Pfam" id="PF13639">
    <property type="entry name" value="zf-RING_2"/>
    <property type="match status" value="1"/>
</dbReference>
<dbReference type="InParanoid" id="T1FUK4"/>
<dbReference type="Gene3D" id="3.50.30.30">
    <property type="match status" value="1"/>
</dbReference>
<dbReference type="InterPro" id="IPR001841">
    <property type="entry name" value="Znf_RING"/>
</dbReference>
<evidence type="ECO:0000259" key="4">
    <source>
        <dbReference type="PROSITE" id="PS50089"/>
    </source>
</evidence>
<feature type="domain" description="RING-type" evidence="4">
    <location>
        <begin position="386"/>
        <end position="427"/>
    </location>
</feature>
<dbReference type="SMART" id="SM00184">
    <property type="entry name" value="RING"/>
    <property type="match status" value="1"/>
</dbReference>
<dbReference type="OrthoDB" id="8062037at2759"/>
<dbReference type="Proteomes" id="UP000015101">
    <property type="component" value="Unassembled WGS sequence"/>
</dbReference>
<proteinExistence type="predicted"/>
<dbReference type="KEGG" id="hro:HELRODRAFT_193049"/>
<dbReference type="PANTHER" id="PTHR16200">
    <property type="entry name" value="RING ZINC FINGER"/>
    <property type="match status" value="1"/>
</dbReference>